<dbReference type="InterPro" id="IPR011990">
    <property type="entry name" value="TPR-like_helical_dom_sf"/>
</dbReference>
<name>A0ABR2LRN6_9ASPA</name>
<feature type="repeat" description="PPR" evidence="3">
    <location>
        <begin position="9"/>
        <end position="43"/>
    </location>
</feature>
<evidence type="ECO:0000256" key="2">
    <source>
        <dbReference type="ARBA" id="ARBA00022737"/>
    </source>
</evidence>
<gene>
    <name evidence="4" type="ORF">KSP40_PGU014705</name>
</gene>
<dbReference type="Pfam" id="PF01535">
    <property type="entry name" value="PPR"/>
    <property type="match status" value="1"/>
</dbReference>
<dbReference type="NCBIfam" id="TIGR00756">
    <property type="entry name" value="PPR"/>
    <property type="match status" value="2"/>
</dbReference>
<evidence type="ECO:0000313" key="5">
    <source>
        <dbReference type="Proteomes" id="UP001412067"/>
    </source>
</evidence>
<dbReference type="InterPro" id="IPR002885">
    <property type="entry name" value="PPR_rpt"/>
</dbReference>
<dbReference type="Gene3D" id="1.25.40.10">
    <property type="entry name" value="Tetratricopeptide repeat domain"/>
    <property type="match status" value="1"/>
</dbReference>
<reference evidence="4 5" key="1">
    <citation type="journal article" date="2022" name="Nat. Plants">
        <title>Genomes of leafy and leafless Platanthera orchids illuminate the evolution of mycoheterotrophy.</title>
        <authorList>
            <person name="Li M.H."/>
            <person name="Liu K.W."/>
            <person name="Li Z."/>
            <person name="Lu H.C."/>
            <person name="Ye Q.L."/>
            <person name="Zhang D."/>
            <person name="Wang J.Y."/>
            <person name="Li Y.F."/>
            <person name="Zhong Z.M."/>
            <person name="Liu X."/>
            <person name="Yu X."/>
            <person name="Liu D.K."/>
            <person name="Tu X.D."/>
            <person name="Liu B."/>
            <person name="Hao Y."/>
            <person name="Liao X.Y."/>
            <person name="Jiang Y.T."/>
            <person name="Sun W.H."/>
            <person name="Chen J."/>
            <person name="Chen Y.Q."/>
            <person name="Ai Y."/>
            <person name="Zhai J.W."/>
            <person name="Wu S.S."/>
            <person name="Zhou Z."/>
            <person name="Hsiao Y.Y."/>
            <person name="Wu W.L."/>
            <person name="Chen Y.Y."/>
            <person name="Lin Y.F."/>
            <person name="Hsu J.L."/>
            <person name="Li C.Y."/>
            <person name="Wang Z.W."/>
            <person name="Zhao X."/>
            <person name="Zhong W.Y."/>
            <person name="Ma X.K."/>
            <person name="Ma L."/>
            <person name="Huang J."/>
            <person name="Chen G.Z."/>
            <person name="Huang M.Z."/>
            <person name="Huang L."/>
            <person name="Peng D.H."/>
            <person name="Luo Y.B."/>
            <person name="Zou S.Q."/>
            <person name="Chen S.P."/>
            <person name="Lan S."/>
            <person name="Tsai W.C."/>
            <person name="Van de Peer Y."/>
            <person name="Liu Z.J."/>
        </authorList>
    </citation>
    <scope>NUCLEOTIDE SEQUENCE [LARGE SCALE GENOMIC DNA]</scope>
    <source>
        <strain evidence="4">Lor288</strain>
    </source>
</reference>
<evidence type="ECO:0000256" key="1">
    <source>
        <dbReference type="ARBA" id="ARBA00007626"/>
    </source>
</evidence>
<dbReference type="Pfam" id="PF12854">
    <property type="entry name" value="PPR_1"/>
    <property type="match status" value="1"/>
</dbReference>
<dbReference type="EMBL" id="JBBWWR010000016">
    <property type="protein sequence ID" value="KAK8948173.1"/>
    <property type="molecule type" value="Genomic_DNA"/>
</dbReference>
<evidence type="ECO:0008006" key="6">
    <source>
        <dbReference type="Google" id="ProtNLM"/>
    </source>
</evidence>
<dbReference type="Proteomes" id="UP001412067">
    <property type="component" value="Unassembled WGS sequence"/>
</dbReference>
<organism evidence="4 5">
    <name type="scientific">Platanthera guangdongensis</name>
    <dbReference type="NCBI Taxonomy" id="2320717"/>
    <lineage>
        <taxon>Eukaryota</taxon>
        <taxon>Viridiplantae</taxon>
        <taxon>Streptophyta</taxon>
        <taxon>Embryophyta</taxon>
        <taxon>Tracheophyta</taxon>
        <taxon>Spermatophyta</taxon>
        <taxon>Magnoliopsida</taxon>
        <taxon>Liliopsida</taxon>
        <taxon>Asparagales</taxon>
        <taxon>Orchidaceae</taxon>
        <taxon>Orchidoideae</taxon>
        <taxon>Orchideae</taxon>
        <taxon>Orchidinae</taxon>
        <taxon>Platanthera</taxon>
    </lineage>
</organism>
<dbReference type="PANTHER" id="PTHR47941">
    <property type="entry name" value="PENTATRICOPEPTIDE REPEAT-CONTAINING PROTEIN 3, MITOCHONDRIAL"/>
    <property type="match status" value="1"/>
</dbReference>
<comment type="caution">
    <text evidence="4">The sequence shown here is derived from an EMBL/GenBank/DDBJ whole genome shotgun (WGS) entry which is preliminary data.</text>
</comment>
<keyword evidence="5" id="KW-1185">Reference proteome</keyword>
<proteinExistence type="inferred from homology"/>
<protein>
    <recommendedName>
        <fullName evidence="6">Pentatricopeptide repeat-containing protein</fullName>
    </recommendedName>
</protein>
<comment type="similarity">
    <text evidence="1">Belongs to the PPR family. P subfamily.</text>
</comment>
<evidence type="ECO:0000256" key="3">
    <source>
        <dbReference type="PROSITE-ProRule" id="PRU00708"/>
    </source>
</evidence>
<evidence type="ECO:0000313" key="4">
    <source>
        <dbReference type="EMBL" id="KAK8948173.1"/>
    </source>
</evidence>
<sequence>MPTKGIAPDLVSYTNLVNGLCARGELDKANGYLVEMVGKGITPHFSVFHALVMGFCNAGKHEEGCGVMEVMLSKGVVPHLETWMYVVAAACEDYSGDVLDRIIMKIAREEEWRRSTRIVQAVPLLDDVIGRLRKSDWRRV</sequence>
<dbReference type="PROSITE" id="PS51375">
    <property type="entry name" value="PPR"/>
    <property type="match status" value="2"/>
</dbReference>
<accession>A0ABR2LRN6</accession>
<feature type="repeat" description="PPR" evidence="3">
    <location>
        <begin position="44"/>
        <end position="78"/>
    </location>
</feature>
<keyword evidence="2" id="KW-0677">Repeat</keyword>